<name>Q7NNM2_GLOVI</name>
<evidence type="ECO:0000313" key="1">
    <source>
        <dbReference type="EMBL" id="BAC88330.1"/>
    </source>
</evidence>
<dbReference type="InParanoid" id="Q7NNM2"/>
<keyword evidence="2" id="KW-1185">Reference proteome</keyword>
<evidence type="ECO:0000313" key="2">
    <source>
        <dbReference type="Proteomes" id="UP000000557"/>
    </source>
</evidence>
<dbReference type="EnsemblBacteria" id="BAC88330">
    <property type="protein sequence ID" value="BAC88330"/>
    <property type="gene ID" value="BAC88330"/>
</dbReference>
<dbReference type="Proteomes" id="UP000000557">
    <property type="component" value="Chromosome"/>
</dbReference>
<organism evidence="1 2">
    <name type="scientific">Gloeobacter violaceus (strain ATCC 29082 / PCC 7421)</name>
    <dbReference type="NCBI Taxonomy" id="251221"/>
    <lineage>
        <taxon>Bacteria</taxon>
        <taxon>Bacillati</taxon>
        <taxon>Cyanobacteriota</taxon>
        <taxon>Cyanophyceae</taxon>
        <taxon>Gloeobacterales</taxon>
        <taxon>Gloeobacteraceae</taxon>
        <taxon>Gloeobacter</taxon>
    </lineage>
</organism>
<reference evidence="1 2" key="2">
    <citation type="journal article" date="2003" name="DNA Res.">
        <title>Complete genome structure of Gloeobacter violaceus PCC 7421, a cyanobacterium that lacks thylakoids (supplement).</title>
        <authorList>
            <person name="Nakamura Y."/>
            <person name="Kaneko T."/>
            <person name="Sato S."/>
            <person name="Mimuro M."/>
            <person name="Miyashita H."/>
            <person name="Tsuchiya T."/>
            <person name="Sasamoto S."/>
            <person name="Watanabe A."/>
            <person name="Kawashima K."/>
            <person name="Kishida Y."/>
            <person name="Kiyokawa C."/>
            <person name="Kohara M."/>
            <person name="Matsumoto M."/>
            <person name="Matsuno A."/>
            <person name="Nakazaki N."/>
            <person name="Shimpo S."/>
            <person name="Takeuchi C."/>
            <person name="Yamada M."/>
            <person name="Tabata S."/>
        </authorList>
    </citation>
    <scope>NUCLEOTIDE SEQUENCE [LARGE SCALE GENOMIC DNA]</scope>
    <source>
        <strain evidence="2">ATCC 29082 / PCC 7421</strain>
    </source>
</reference>
<accession>Q7NNM2</accession>
<protein>
    <submittedName>
        <fullName evidence="1">Gsl0389 protein</fullName>
    </submittedName>
</protein>
<gene>
    <name evidence="1" type="ordered locus">gsl0389</name>
</gene>
<dbReference type="EMBL" id="BA000045">
    <property type="protein sequence ID" value="BAC88330.1"/>
    <property type="molecule type" value="Genomic_DNA"/>
</dbReference>
<dbReference type="KEGG" id="gvi:gsl0389"/>
<proteinExistence type="predicted"/>
<sequence>MALLRGDGGGRGVGEFFDAQPGREAGGATVDVFALRLGLGGMVAGAQFGEFGFAVAAAIDFFGPLDFFEGHGYFAFRHSYSA</sequence>
<dbReference type="HOGENOM" id="CLU_2553464_0_0_3"/>
<dbReference type="AlphaFoldDB" id="Q7NNM2"/>
<reference evidence="1 2" key="1">
    <citation type="journal article" date="2003" name="DNA Res.">
        <title>Complete genome structure of Gloeobacter violaceus PCC 7421, a cyanobacterium that lacks thylakoids.</title>
        <authorList>
            <person name="Nakamura Y."/>
            <person name="Kaneko T."/>
            <person name="Sato S."/>
            <person name="Mimuro M."/>
            <person name="Miyashita H."/>
            <person name="Tsuchiya T."/>
            <person name="Sasamoto S."/>
            <person name="Watanabe A."/>
            <person name="Kawashima K."/>
            <person name="Kishida Y."/>
            <person name="Kiyokawa C."/>
            <person name="Kohara M."/>
            <person name="Matsumoto M."/>
            <person name="Matsuno A."/>
            <person name="Nakazaki N."/>
            <person name="Shimpo S."/>
            <person name="Takeuchi C."/>
            <person name="Yamada M."/>
            <person name="Tabata S."/>
        </authorList>
    </citation>
    <scope>NUCLEOTIDE SEQUENCE [LARGE SCALE GENOMIC DNA]</scope>
    <source>
        <strain evidence="2">ATCC 29082 / PCC 7421</strain>
    </source>
</reference>